<feature type="transmembrane region" description="Helical" evidence="1">
    <location>
        <begin position="18"/>
        <end position="44"/>
    </location>
</feature>
<evidence type="ECO:0000256" key="1">
    <source>
        <dbReference type="SAM" id="Phobius"/>
    </source>
</evidence>
<reference evidence="2" key="1">
    <citation type="submission" date="2016-11" db="EMBL/GenBank/DDBJ databases">
        <title>The genome of Nicotiana attenuata.</title>
        <authorList>
            <person name="Xu S."/>
            <person name="Brockmoeller T."/>
            <person name="Gaquerel E."/>
            <person name="Navarro A."/>
            <person name="Kuhl H."/>
            <person name="Gase K."/>
            <person name="Ling Z."/>
            <person name="Zhou W."/>
            <person name="Kreitzer C."/>
            <person name="Stanke M."/>
            <person name="Tang H."/>
            <person name="Lyons E."/>
            <person name="Pandey P."/>
            <person name="Pandey S.P."/>
            <person name="Timmermann B."/>
            <person name="Baldwin I.T."/>
        </authorList>
    </citation>
    <scope>NUCLEOTIDE SEQUENCE [LARGE SCALE GENOMIC DNA]</scope>
    <source>
        <strain evidence="2">UT</strain>
    </source>
</reference>
<protein>
    <submittedName>
        <fullName evidence="2">Uncharacterized protein</fullName>
    </submittedName>
</protein>
<accession>A0A314L880</accession>
<sequence length="68" mass="7732">MFLSLSFAPFVVYLDVGVLHFLCLLICFVPIILLHIELILVVYFGSYASLSGWQNSIVFDQLVPLKQK</sequence>
<dbReference type="EMBL" id="MJEQ01000278">
    <property type="protein sequence ID" value="OIT37713.1"/>
    <property type="molecule type" value="Genomic_DNA"/>
</dbReference>
<name>A0A314L880_NICAT</name>
<evidence type="ECO:0000313" key="3">
    <source>
        <dbReference type="Proteomes" id="UP000187609"/>
    </source>
</evidence>
<dbReference type="Gramene" id="OIT37713">
    <property type="protein sequence ID" value="OIT37713"/>
    <property type="gene ID" value="A4A49_00610"/>
</dbReference>
<organism evidence="2 3">
    <name type="scientific">Nicotiana attenuata</name>
    <name type="common">Coyote tobacco</name>
    <dbReference type="NCBI Taxonomy" id="49451"/>
    <lineage>
        <taxon>Eukaryota</taxon>
        <taxon>Viridiplantae</taxon>
        <taxon>Streptophyta</taxon>
        <taxon>Embryophyta</taxon>
        <taxon>Tracheophyta</taxon>
        <taxon>Spermatophyta</taxon>
        <taxon>Magnoliopsida</taxon>
        <taxon>eudicotyledons</taxon>
        <taxon>Gunneridae</taxon>
        <taxon>Pentapetalae</taxon>
        <taxon>asterids</taxon>
        <taxon>lamiids</taxon>
        <taxon>Solanales</taxon>
        <taxon>Solanaceae</taxon>
        <taxon>Nicotianoideae</taxon>
        <taxon>Nicotianeae</taxon>
        <taxon>Nicotiana</taxon>
    </lineage>
</organism>
<gene>
    <name evidence="2" type="ORF">A4A49_00610</name>
</gene>
<keyword evidence="1" id="KW-0812">Transmembrane</keyword>
<evidence type="ECO:0000313" key="2">
    <source>
        <dbReference type="EMBL" id="OIT37713.1"/>
    </source>
</evidence>
<comment type="caution">
    <text evidence="2">The sequence shown here is derived from an EMBL/GenBank/DDBJ whole genome shotgun (WGS) entry which is preliminary data.</text>
</comment>
<keyword evidence="1" id="KW-1133">Transmembrane helix</keyword>
<dbReference type="Proteomes" id="UP000187609">
    <property type="component" value="Unassembled WGS sequence"/>
</dbReference>
<proteinExistence type="predicted"/>
<keyword evidence="1" id="KW-0472">Membrane</keyword>
<dbReference type="AlphaFoldDB" id="A0A314L880"/>
<keyword evidence="3" id="KW-1185">Reference proteome</keyword>